<dbReference type="PROSITE" id="PS50206">
    <property type="entry name" value="RHODANESE_3"/>
    <property type="match status" value="2"/>
</dbReference>
<dbReference type="SUPFAM" id="SSF52821">
    <property type="entry name" value="Rhodanese/Cell cycle control phosphatase"/>
    <property type="match status" value="2"/>
</dbReference>
<keyword evidence="5" id="KW-1185">Reference proteome</keyword>
<name>H8H334_DEIGI</name>
<dbReference type="eggNOG" id="COG2897">
    <property type="taxonomic scope" value="Bacteria"/>
</dbReference>
<dbReference type="InterPro" id="IPR051126">
    <property type="entry name" value="Thiosulfate_sulfurtransferase"/>
</dbReference>
<dbReference type="AlphaFoldDB" id="H8H334"/>
<evidence type="ECO:0000256" key="1">
    <source>
        <dbReference type="ARBA" id="ARBA00022737"/>
    </source>
</evidence>
<protein>
    <recommendedName>
        <fullName evidence="2">Sulfurtransferase</fullName>
    </recommendedName>
</protein>
<dbReference type="PATRIC" id="fig|745776.4.peg.3904"/>
<dbReference type="KEGG" id="dgo:DGo_PC0139"/>
<reference evidence="4 5" key="1">
    <citation type="journal article" date="2012" name="PLoS ONE">
        <title>Genome sequence and transcriptome analysis of the radioresistant bacterium Deinococcus gobiensis: insights into the extreme environmental adaptations.</title>
        <authorList>
            <person name="Yuan M."/>
            <person name="Chen M."/>
            <person name="Zhang W."/>
            <person name="Lu W."/>
            <person name="Wang J."/>
            <person name="Yang M."/>
            <person name="Zhao P."/>
            <person name="Tang R."/>
            <person name="Li X."/>
            <person name="Hao Y."/>
            <person name="Zhou Z."/>
            <person name="Zhan Y."/>
            <person name="Yu H."/>
            <person name="Teng C."/>
            <person name="Yan Y."/>
            <person name="Ping S."/>
            <person name="Wang Y."/>
            <person name="Lin M."/>
        </authorList>
    </citation>
    <scope>NUCLEOTIDE SEQUENCE [LARGE SCALE GENOMIC DNA]</scope>
    <source>
        <strain evidence="5">DSM 21396 / JCM 16679 / CGMCC 1.7299 / I-0</strain>
        <plasmid evidence="4">P3</plasmid>
    </source>
</reference>
<geneLocation type="plasmid" evidence="4 5">
    <name>P3</name>
</geneLocation>
<evidence type="ECO:0000256" key="2">
    <source>
        <dbReference type="RuleBase" id="RU000507"/>
    </source>
</evidence>
<dbReference type="SMART" id="SM00450">
    <property type="entry name" value="RHOD"/>
    <property type="match status" value="2"/>
</dbReference>
<dbReference type="PROSITE" id="PS00683">
    <property type="entry name" value="RHODANESE_2"/>
    <property type="match status" value="1"/>
</dbReference>
<dbReference type="PANTHER" id="PTHR43855">
    <property type="entry name" value="THIOSULFATE SULFURTRANSFERASE"/>
    <property type="match status" value="1"/>
</dbReference>
<accession>H8H334</accession>
<dbReference type="HOGENOM" id="CLU_031618_1_3_0"/>
<feature type="domain" description="Rhodanese" evidence="3">
    <location>
        <begin position="235"/>
        <end position="355"/>
    </location>
</feature>
<dbReference type="PROSITE" id="PS00380">
    <property type="entry name" value="RHODANESE_1"/>
    <property type="match status" value="1"/>
</dbReference>
<evidence type="ECO:0000313" key="5">
    <source>
        <dbReference type="Proteomes" id="UP000007575"/>
    </source>
</evidence>
<gene>
    <name evidence="4" type="ordered locus">DGo_PC0139</name>
</gene>
<keyword evidence="2 4" id="KW-0808">Transferase</keyword>
<dbReference type="Pfam" id="PF00581">
    <property type="entry name" value="Rhodanese"/>
    <property type="match status" value="2"/>
</dbReference>
<keyword evidence="1" id="KW-0677">Repeat</keyword>
<evidence type="ECO:0000259" key="3">
    <source>
        <dbReference type="PROSITE" id="PS50206"/>
    </source>
</evidence>
<feature type="domain" description="Rhodanese" evidence="3">
    <location>
        <begin position="94"/>
        <end position="201"/>
    </location>
</feature>
<organism evidence="4 5">
    <name type="scientific">Deinococcus gobiensis (strain DSM 21396 / JCM 16679 / CGMCC 1.7299 / I-0)</name>
    <dbReference type="NCBI Taxonomy" id="745776"/>
    <lineage>
        <taxon>Bacteria</taxon>
        <taxon>Thermotogati</taxon>
        <taxon>Deinococcota</taxon>
        <taxon>Deinococci</taxon>
        <taxon>Deinococcales</taxon>
        <taxon>Deinococcaceae</taxon>
        <taxon>Deinococcus</taxon>
    </lineage>
</organism>
<dbReference type="CDD" id="cd01449">
    <property type="entry name" value="TST_Repeat_2"/>
    <property type="match status" value="1"/>
</dbReference>
<dbReference type="Proteomes" id="UP000007575">
    <property type="component" value="Plasmid P3"/>
</dbReference>
<evidence type="ECO:0000313" key="4">
    <source>
        <dbReference type="EMBL" id="AFD27932.1"/>
    </source>
</evidence>
<keyword evidence="4" id="KW-0614">Plasmid</keyword>
<dbReference type="InterPro" id="IPR001763">
    <property type="entry name" value="Rhodanese-like_dom"/>
</dbReference>
<dbReference type="Gene3D" id="3.40.250.10">
    <property type="entry name" value="Rhodanese-like domain"/>
    <property type="match status" value="2"/>
</dbReference>
<dbReference type="InterPro" id="IPR001307">
    <property type="entry name" value="Thiosulphate_STrfase_CS"/>
</dbReference>
<dbReference type="PANTHER" id="PTHR43855:SF1">
    <property type="entry name" value="THIOSULFATE SULFURTRANSFERASE"/>
    <property type="match status" value="1"/>
</dbReference>
<sequence length="360" mass="40606">MPQHTDTKTLVIGKSDDDRAVCLTESCWLSPHLAQLSGIPISVRTPALLREETHLSIFMASARTDKVEDEMSLSPRSYTHDVLVNTMWLTQHHLDPDIRVLEASEDGALYDTGHVPGALRLDSRRDLWHPVIRDFIAPEAFASLMSRLGITPETTVVLYGDKSNWWATYAFWVLRYNGHQHLKLVNGGRQKLIADGFDLSREAPEVTPTTYPVGKRDERLRIYRDEVRQRLHLVHEGTGALVDVRSPDEYAGTVTHMPDYPQEGVLRGGHIPGAVNVPWAMAVRYDGTFKPAEQLQRLYEAAGIHPSQQVVTYCRIAERSSHTWFVLTQLLGYPEVTNYDGSWTEWGNAVGVPIEKSPHP</sequence>
<dbReference type="CDD" id="cd01448">
    <property type="entry name" value="TST_Repeat_1"/>
    <property type="match status" value="1"/>
</dbReference>
<dbReference type="InterPro" id="IPR036873">
    <property type="entry name" value="Rhodanese-like_dom_sf"/>
</dbReference>
<dbReference type="GO" id="GO:0004792">
    <property type="term" value="F:thiosulfate-cyanide sulfurtransferase activity"/>
    <property type="evidence" value="ECO:0007669"/>
    <property type="project" value="InterPro"/>
</dbReference>
<dbReference type="EMBL" id="CP002194">
    <property type="protein sequence ID" value="AFD27932.1"/>
    <property type="molecule type" value="Genomic_DNA"/>
</dbReference>
<proteinExistence type="predicted"/>